<dbReference type="InterPro" id="IPR036661">
    <property type="entry name" value="Luciferase-like_sf"/>
</dbReference>
<evidence type="ECO:0000256" key="3">
    <source>
        <dbReference type="ARBA" id="ARBA00023002"/>
    </source>
</evidence>
<dbReference type="AlphaFoldDB" id="A0A6B1FYW1"/>
<evidence type="ECO:0000259" key="5">
    <source>
        <dbReference type="Pfam" id="PF00296"/>
    </source>
</evidence>
<evidence type="ECO:0000313" key="6">
    <source>
        <dbReference type="EMBL" id="MYH61839.1"/>
    </source>
</evidence>
<accession>A0A6B1FYW1</accession>
<feature type="domain" description="Luciferase-like" evidence="5">
    <location>
        <begin position="67"/>
        <end position="275"/>
    </location>
</feature>
<protein>
    <submittedName>
        <fullName evidence="6">LLM class flavin-dependent oxidoreductase</fullName>
    </submittedName>
</protein>
<dbReference type="PANTHER" id="PTHR42847">
    <property type="entry name" value="ALKANESULFONATE MONOOXYGENASE"/>
    <property type="match status" value="1"/>
</dbReference>
<organism evidence="6">
    <name type="scientific">Caldilineaceae bacterium SB0675_bin_29</name>
    <dbReference type="NCBI Taxonomy" id="2605266"/>
    <lineage>
        <taxon>Bacteria</taxon>
        <taxon>Bacillati</taxon>
        <taxon>Chloroflexota</taxon>
        <taxon>Caldilineae</taxon>
        <taxon>Caldilineales</taxon>
        <taxon>Caldilineaceae</taxon>
    </lineage>
</organism>
<dbReference type="InterPro" id="IPR011251">
    <property type="entry name" value="Luciferase-like_dom"/>
</dbReference>
<dbReference type="GO" id="GO:0046306">
    <property type="term" value="P:alkanesulfonate catabolic process"/>
    <property type="evidence" value="ECO:0007669"/>
    <property type="project" value="TreeGrafter"/>
</dbReference>
<comment type="caution">
    <text evidence="6">The sequence shown here is derived from an EMBL/GenBank/DDBJ whole genome shotgun (WGS) entry which is preliminary data.</text>
</comment>
<keyword evidence="4" id="KW-0503">Monooxygenase</keyword>
<reference evidence="6" key="1">
    <citation type="submission" date="2019-09" db="EMBL/GenBank/DDBJ databases">
        <title>Characterisation of the sponge microbiome using genome-centric metagenomics.</title>
        <authorList>
            <person name="Engelberts J.P."/>
            <person name="Robbins S.J."/>
            <person name="De Goeij J.M."/>
            <person name="Aranda M."/>
            <person name="Bell S.C."/>
            <person name="Webster N.S."/>
        </authorList>
    </citation>
    <scope>NUCLEOTIDE SEQUENCE</scope>
    <source>
        <strain evidence="6">SB0675_bin_29</strain>
    </source>
</reference>
<dbReference type="InterPro" id="IPR050172">
    <property type="entry name" value="SsuD_RutA_monooxygenase"/>
</dbReference>
<dbReference type="GO" id="GO:0008726">
    <property type="term" value="F:alkanesulfonate monooxygenase activity"/>
    <property type="evidence" value="ECO:0007669"/>
    <property type="project" value="TreeGrafter"/>
</dbReference>
<dbReference type="Gene3D" id="3.20.20.30">
    <property type="entry name" value="Luciferase-like domain"/>
    <property type="match status" value="1"/>
</dbReference>
<keyword evidence="3" id="KW-0560">Oxidoreductase</keyword>
<dbReference type="PANTHER" id="PTHR42847:SF4">
    <property type="entry name" value="ALKANESULFONATE MONOOXYGENASE-RELATED"/>
    <property type="match status" value="1"/>
</dbReference>
<gene>
    <name evidence="6" type="ORF">F4148_08750</name>
</gene>
<keyword evidence="2" id="KW-0288">FMN</keyword>
<evidence type="ECO:0000256" key="4">
    <source>
        <dbReference type="ARBA" id="ARBA00023033"/>
    </source>
</evidence>
<name>A0A6B1FYW1_9CHLR</name>
<evidence type="ECO:0000256" key="1">
    <source>
        <dbReference type="ARBA" id="ARBA00022630"/>
    </source>
</evidence>
<keyword evidence="1" id="KW-0285">Flavoprotein</keyword>
<proteinExistence type="predicted"/>
<dbReference type="Pfam" id="PF00296">
    <property type="entry name" value="Bac_luciferase"/>
    <property type="match status" value="1"/>
</dbReference>
<dbReference type="EMBL" id="VYDA01000327">
    <property type="protein sequence ID" value="MYH61839.1"/>
    <property type="molecule type" value="Genomic_DNA"/>
</dbReference>
<evidence type="ECO:0000256" key="2">
    <source>
        <dbReference type="ARBA" id="ARBA00022643"/>
    </source>
</evidence>
<dbReference type="SUPFAM" id="SSF51679">
    <property type="entry name" value="Bacterial luciferase-like"/>
    <property type="match status" value="1"/>
</dbReference>
<sequence>MGNASRLGRSVAGCGQFTRSNARLLRYQCGVRFISEEGSMGVRVGINTWSRHVTGLFPYLDQVIHPFDSLWLPDHVQYNGHNVAEGWTMAAWALARYPDKLVGHAVLCNSFRNPGHLAKMAATAQAFSGGRVVIGIGAGWNEEEYLGYGWPFPRARVRIEQLAEAIQIMRLMWTDTPVNFAGKHYQLENAYCEPKPEIVPPVMVGGGGERYLLRVVAEHADWWNWVYSDVETYAHKQSVLKEHCRAVGREYDEILQMMHVSVLIAENESELRRLREDPDVRPSSEGTIEGTPAQVTDALLRIVEQGAQRITVNIADAPRVEGSYLFAATVLPHLSG</sequence>